<dbReference type="Pfam" id="PF01649">
    <property type="entry name" value="Ribosomal_S20p"/>
    <property type="match status" value="1"/>
</dbReference>
<accession>A0A143BIG6</accession>
<comment type="similarity">
    <text evidence="2 8">Belongs to the bacterial ribosomal protein bS20 family.</text>
</comment>
<dbReference type="Gene3D" id="1.20.58.110">
    <property type="entry name" value="Ribosomal protein S20"/>
    <property type="match status" value="1"/>
</dbReference>
<comment type="function">
    <text evidence="1 8">Binds directly to 16S ribosomal RNA.</text>
</comment>
<evidence type="ECO:0000256" key="7">
    <source>
        <dbReference type="ARBA" id="ARBA00035136"/>
    </source>
</evidence>
<feature type="region of interest" description="Disordered" evidence="9">
    <location>
        <begin position="1"/>
        <end position="35"/>
    </location>
</feature>
<dbReference type="Proteomes" id="UP000076404">
    <property type="component" value="Chromosome"/>
</dbReference>
<dbReference type="SUPFAM" id="SSF46992">
    <property type="entry name" value="Ribosomal protein S20"/>
    <property type="match status" value="1"/>
</dbReference>
<sequence length="83" mass="8830">MPNIQSAKKDLRKSRAAAVRNRAQRSALRTAVKKAKTATAAADDRLSAVSLLDRAARKGLIHKNAAARQKSKLAKLANKAVAA</sequence>
<dbReference type="GO" id="GO:0003735">
    <property type="term" value="F:structural constituent of ribosome"/>
    <property type="evidence" value="ECO:0007669"/>
    <property type="project" value="InterPro"/>
</dbReference>
<dbReference type="PANTHER" id="PTHR33398:SF1">
    <property type="entry name" value="SMALL RIBOSOMAL SUBUNIT PROTEIN BS20C"/>
    <property type="match status" value="1"/>
</dbReference>
<keyword evidence="3 8" id="KW-0699">rRNA-binding</keyword>
<dbReference type="InterPro" id="IPR002583">
    <property type="entry name" value="Ribosomal_bS20"/>
</dbReference>
<dbReference type="AlphaFoldDB" id="A0A143BIG6"/>
<dbReference type="GO" id="GO:0006412">
    <property type="term" value="P:translation"/>
    <property type="evidence" value="ECO:0007669"/>
    <property type="project" value="UniProtKB-UniRule"/>
</dbReference>
<dbReference type="eggNOG" id="COG0268">
    <property type="taxonomic scope" value="Bacteria"/>
</dbReference>
<evidence type="ECO:0000256" key="9">
    <source>
        <dbReference type="SAM" id="MobiDB-lite"/>
    </source>
</evidence>
<dbReference type="PANTHER" id="PTHR33398">
    <property type="entry name" value="30S RIBOSOMAL PROTEIN S20"/>
    <property type="match status" value="1"/>
</dbReference>
<dbReference type="RefSeq" id="WP_026850592.1">
    <property type="nucleotide sequence ID" value="NZ_CP011454.1"/>
</dbReference>
<organism evidence="10 11">
    <name type="scientific">Gemmatimonas phototrophica</name>
    <dbReference type="NCBI Taxonomy" id="1379270"/>
    <lineage>
        <taxon>Bacteria</taxon>
        <taxon>Pseudomonadati</taxon>
        <taxon>Gemmatimonadota</taxon>
        <taxon>Gemmatimonadia</taxon>
        <taxon>Gemmatimonadales</taxon>
        <taxon>Gemmatimonadaceae</taxon>
        <taxon>Gemmatimonas</taxon>
    </lineage>
</organism>
<keyword evidence="11" id="KW-1185">Reference proteome</keyword>
<protein>
    <recommendedName>
        <fullName evidence="7 8">Small ribosomal subunit protein bS20</fullName>
    </recommendedName>
</protein>
<evidence type="ECO:0000313" key="10">
    <source>
        <dbReference type="EMBL" id="AMW04819.1"/>
    </source>
</evidence>
<dbReference type="GO" id="GO:0070181">
    <property type="term" value="F:small ribosomal subunit rRNA binding"/>
    <property type="evidence" value="ECO:0007669"/>
    <property type="project" value="TreeGrafter"/>
</dbReference>
<keyword evidence="5 8" id="KW-0689">Ribosomal protein</keyword>
<name>A0A143BIG6_9BACT</name>
<dbReference type="GO" id="GO:0015935">
    <property type="term" value="C:small ribosomal subunit"/>
    <property type="evidence" value="ECO:0007669"/>
    <property type="project" value="TreeGrafter"/>
</dbReference>
<dbReference type="KEGG" id="gph:GEMMAAP_08200"/>
<evidence type="ECO:0000256" key="4">
    <source>
        <dbReference type="ARBA" id="ARBA00022884"/>
    </source>
</evidence>
<dbReference type="HAMAP" id="MF_00500">
    <property type="entry name" value="Ribosomal_bS20"/>
    <property type="match status" value="1"/>
</dbReference>
<evidence type="ECO:0000256" key="1">
    <source>
        <dbReference type="ARBA" id="ARBA00003134"/>
    </source>
</evidence>
<proteinExistence type="inferred from homology"/>
<evidence type="ECO:0000256" key="6">
    <source>
        <dbReference type="ARBA" id="ARBA00023274"/>
    </source>
</evidence>
<dbReference type="STRING" id="1379270.GEMMAAP_08200"/>
<evidence type="ECO:0000256" key="5">
    <source>
        <dbReference type="ARBA" id="ARBA00022980"/>
    </source>
</evidence>
<dbReference type="EMBL" id="CP011454">
    <property type="protein sequence ID" value="AMW04819.1"/>
    <property type="molecule type" value="Genomic_DNA"/>
</dbReference>
<evidence type="ECO:0000256" key="8">
    <source>
        <dbReference type="HAMAP-Rule" id="MF_00500"/>
    </source>
</evidence>
<dbReference type="GO" id="GO:0005829">
    <property type="term" value="C:cytosol"/>
    <property type="evidence" value="ECO:0007669"/>
    <property type="project" value="TreeGrafter"/>
</dbReference>
<evidence type="ECO:0000256" key="3">
    <source>
        <dbReference type="ARBA" id="ARBA00022730"/>
    </source>
</evidence>
<dbReference type="InterPro" id="IPR036510">
    <property type="entry name" value="Ribosomal_bS20_sf"/>
</dbReference>
<keyword evidence="6 8" id="KW-0687">Ribonucleoprotein</keyword>
<gene>
    <name evidence="8" type="primary">rpsT</name>
    <name evidence="10" type="ORF">GEMMAAP_08200</name>
</gene>
<reference evidence="10 11" key="2">
    <citation type="journal article" date="2016" name="Environ. Microbiol. Rep.">
        <title>Metagenomic evidence for the presence of phototrophic Gemmatimonadetes bacteria in diverse environments.</title>
        <authorList>
            <person name="Zeng Y."/>
            <person name="Baumbach J."/>
            <person name="Barbosa E.G."/>
            <person name="Azevedo V."/>
            <person name="Zhang C."/>
            <person name="Koblizek M."/>
        </authorList>
    </citation>
    <scope>NUCLEOTIDE SEQUENCE [LARGE SCALE GENOMIC DNA]</scope>
    <source>
        <strain evidence="10 11">AP64</strain>
    </source>
</reference>
<reference evidence="10 11" key="1">
    <citation type="journal article" date="2014" name="Proc. Natl. Acad. Sci. U.S.A.">
        <title>Functional type 2 photosynthetic reaction centers found in the rare bacterial phylum Gemmatimonadetes.</title>
        <authorList>
            <person name="Zeng Y."/>
            <person name="Feng F."/>
            <person name="Medova H."/>
            <person name="Dean J."/>
            <person name="Koblizek M."/>
        </authorList>
    </citation>
    <scope>NUCLEOTIDE SEQUENCE [LARGE SCALE GENOMIC DNA]</scope>
    <source>
        <strain evidence="10 11">AP64</strain>
    </source>
</reference>
<dbReference type="NCBIfam" id="TIGR00029">
    <property type="entry name" value="S20"/>
    <property type="match status" value="1"/>
</dbReference>
<evidence type="ECO:0000313" key="11">
    <source>
        <dbReference type="Proteomes" id="UP000076404"/>
    </source>
</evidence>
<evidence type="ECO:0000256" key="2">
    <source>
        <dbReference type="ARBA" id="ARBA00007634"/>
    </source>
</evidence>
<keyword evidence="4 8" id="KW-0694">RNA-binding</keyword>